<sequence length="161" mass="18501">MSRWYAVVDGAADPRLYDIVAAEREHACLYSGDYDTETRTALPYLVAIGEGSELAQLWRTYEAGRFWGILIRSSMEFAALRRHLRHFTTARLPDGEIVLFRFWDPRIFDVFVQTETADQVQSFLAPFELVIGDTGSGGRRRYEWRNGLMIDGAPVREYVQA</sequence>
<dbReference type="EMBL" id="CP016591">
    <property type="protein sequence ID" value="ANY19384.1"/>
    <property type="molecule type" value="Genomic_DNA"/>
</dbReference>
<evidence type="ECO:0000313" key="3">
    <source>
        <dbReference type="Proteomes" id="UP000092932"/>
    </source>
</evidence>
<gene>
    <name evidence="2" type="ORF">A6F68_00858</name>
</gene>
<dbReference type="STRING" id="692370.A6F68_00858"/>
<dbReference type="Proteomes" id="UP000092932">
    <property type="component" value="Chromosome"/>
</dbReference>
<dbReference type="InterPro" id="IPR025391">
    <property type="entry name" value="DUF4123"/>
</dbReference>
<dbReference type="AlphaFoldDB" id="A0A1B2AB98"/>
<dbReference type="RefSeq" id="WP_198152672.1">
    <property type="nucleotide sequence ID" value="NZ_CP016591.1"/>
</dbReference>
<dbReference type="KEGG" id="ado:A6F68_00858"/>
<dbReference type="Pfam" id="PF13503">
    <property type="entry name" value="DUF4123"/>
    <property type="match status" value="1"/>
</dbReference>
<accession>A0A1B2AB98</accession>
<evidence type="ECO:0000313" key="2">
    <source>
        <dbReference type="EMBL" id="ANY19384.1"/>
    </source>
</evidence>
<organism evidence="2 3">
    <name type="scientific">Tsuneonella dongtanensis</name>
    <dbReference type="NCBI Taxonomy" id="692370"/>
    <lineage>
        <taxon>Bacteria</taxon>
        <taxon>Pseudomonadati</taxon>
        <taxon>Pseudomonadota</taxon>
        <taxon>Alphaproteobacteria</taxon>
        <taxon>Sphingomonadales</taxon>
        <taxon>Erythrobacteraceae</taxon>
        <taxon>Tsuneonella</taxon>
    </lineage>
</organism>
<protein>
    <recommendedName>
        <fullName evidence="1">DUF4123 domain-containing protein</fullName>
    </recommendedName>
</protein>
<proteinExistence type="predicted"/>
<name>A0A1B2AB98_9SPHN</name>
<keyword evidence="3" id="KW-1185">Reference proteome</keyword>
<reference evidence="2 3" key="1">
    <citation type="submission" date="2016-07" db="EMBL/GenBank/DDBJ databases">
        <title>Complete genome sequence of Altererythrobacter dongtanensis KCTC 22672, a type strain with esterase isolated from tidal flat.</title>
        <authorList>
            <person name="Cheng H."/>
            <person name="Wu Y.-H."/>
            <person name="Zhou P."/>
            <person name="Huo Y.-Y."/>
            <person name="Wang C.-S."/>
            <person name="Xu X.-W."/>
        </authorList>
    </citation>
    <scope>NUCLEOTIDE SEQUENCE [LARGE SCALE GENOMIC DNA]</scope>
    <source>
        <strain evidence="2 3">KCTC 22672</strain>
    </source>
</reference>
<evidence type="ECO:0000259" key="1">
    <source>
        <dbReference type="Pfam" id="PF13503"/>
    </source>
</evidence>
<feature type="domain" description="DUF4123" evidence="1">
    <location>
        <begin position="4"/>
        <end position="121"/>
    </location>
</feature>